<dbReference type="Proteomes" id="UP000584587">
    <property type="component" value="Unassembled WGS sequence"/>
</dbReference>
<protein>
    <recommendedName>
        <fullName evidence="4">Lipoprotein</fullName>
    </recommendedName>
</protein>
<name>A0A846U0M1_9MOLU</name>
<evidence type="ECO:0008006" key="4">
    <source>
        <dbReference type="Google" id="ProtNLM"/>
    </source>
</evidence>
<feature type="chain" id="PRO_5032478819" description="Lipoprotein" evidence="1">
    <location>
        <begin position="21"/>
        <end position="281"/>
    </location>
</feature>
<reference evidence="2 3" key="1">
    <citation type="submission" date="2020-04" db="EMBL/GenBank/DDBJ databases">
        <title>Complete genome sequence of Spiroplasma platyhelix ATCC 51748, an insect isolate.</title>
        <authorList>
            <person name="Green E.A."/>
            <person name="Klassen J.L."/>
        </authorList>
    </citation>
    <scope>NUCLEOTIDE SEQUENCE [LARGE SCALE GENOMIC DNA]</scope>
    <source>
        <strain evidence="2 3">PALS-1</strain>
    </source>
</reference>
<evidence type="ECO:0000256" key="1">
    <source>
        <dbReference type="SAM" id="SignalP"/>
    </source>
</evidence>
<gene>
    <name evidence="2" type="ORF">HER12_01210</name>
</gene>
<sequence length="281" mass="29664">MKNMKKLLSALTALSFVTVAGVSTVACGPNDSPTPEAKMDTKVLADLGLYNAEGASLIEATIKNAEWNTAKLAGIDASKLLAADGKALSEESKTFLTAILKLEAKDDKFVAADAAKIKLSVGEIKPTLEKIKDDFAIKEGTVAVQWKDASVANLGSAYTLNLKGDSTKGVIASALPAADKMTLADFDTTKAPLDKFKVGEKKDSVQIGEITNTLKADAAVVKELQSLAKFVNQGDLKVTITAVNVKGDNFANGDSLTVKVNFGGTQFSTAYTLTLVESFYW</sequence>
<organism evidence="2 3">
    <name type="scientific">Spiroplasma platyhelix PALS-1</name>
    <dbReference type="NCBI Taxonomy" id="1276218"/>
    <lineage>
        <taxon>Bacteria</taxon>
        <taxon>Bacillati</taxon>
        <taxon>Mycoplasmatota</taxon>
        <taxon>Mollicutes</taxon>
        <taxon>Entomoplasmatales</taxon>
        <taxon>Spiroplasmataceae</taxon>
        <taxon>Spiroplasma</taxon>
    </lineage>
</organism>
<accession>A0A846U0M1</accession>
<keyword evidence="3" id="KW-1185">Reference proteome</keyword>
<keyword evidence="1" id="KW-0732">Signal</keyword>
<dbReference type="PROSITE" id="PS51257">
    <property type="entry name" value="PROKAR_LIPOPROTEIN"/>
    <property type="match status" value="1"/>
</dbReference>
<dbReference type="AlphaFoldDB" id="A0A846U0M1"/>
<comment type="caution">
    <text evidence="2">The sequence shown here is derived from an EMBL/GenBank/DDBJ whole genome shotgun (WGS) entry which is preliminary data.</text>
</comment>
<evidence type="ECO:0000313" key="2">
    <source>
        <dbReference type="EMBL" id="NKE38376.1"/>
    </source>
</evidence>
<dbReference type="RefSeq" id="WP_168104850.1">
    <property type="nucleotide sequence ID" value="NZ_CP051215.1"/>
</dbReference>
<proteinExistence type="predicted"/>
<dbReference type="EMBL" id="JAAVVK010000001">
    <property type="protein sequence ID" value="NKE38376.1"/>
    <property type="molecule type" value="Genomic_DNA"/>
</dbReference>
<evidence type="ECO:0000313" key="3">
    <source>
        <dbReference type="Proteomes" id="UP000584587"/>
    </source>
</evidence>
<feature type="signal peptide" evidence="1">
    <location>
        <begin position="1"/>
        <end position="20"/>
    </location>
</feature>